<dbReference type="InterPro" id="IPR019261">
    <property type="entry name" value="PARG_cat_microbial"/>
</dbReference>
<name>A0ABN3NM50_9ACTN</name>
<organism evidence="3 4">
    <name type="scientific">Pilimelia columellifera subsp. columellifera</name>
    <dbReference type="NCBI Taxonomy" id="706583"/>
    <lineage>
        <taxon>Bacteria</taxon>
        <taxon>Bacillati</taxon>
        <taxon>Actinomycetota</taxon>
        <taxon>Actinomycetes</taxon>
        <taxon>Micromonosporales</taxon>
        <taxon>Micromonosporaceae</taxon>
        <taxon>Pilimelia</taxon>
    </lineage>
</organism>
<dbReference type="EMBL" id="BAAARY010000012">
    <property type="protein sequence ID" value="GAA2526738.1"/>
    <property type="molecule type" value="Genomic_DNA"/>
</dbReference>
<dbReference type="InterPro" id="IPR012664">
    <property type="entry name" value="CHP02452"/>
</dbReference>
<dbReference type="SUPFAM" id="SSF52949">
    <property type="entry name" value="Macro domain-like"/>
    <property type="match status" value="1"/>
</dbReference>
<reference evidence="3 4" key="1">
    <citation type="journal article" date="2019" name="Int. J. Syst. Evol. Microbiol.">
        <title>The Global Catalogue of Microorganisms (GCM) 10K type strain sequencing project: providing services to taxonomists for standard genome sequencing and annotation.</title>
        <authorList>
            <consortium name="The Broad Institute Genomics Platform"/>
            <consortium name="The Broad Institute Genome Sequencing Center for Infectious Disease"/>
            <person name="Wu L."/>
            <person name="Ma J."/>
        </authorList>
    </citation>
    <scope>NUCLEOTIDE SEQUENCE [LARGE SCALE GENOMIC DNA]</scope>
    <source>
        <strain evidence="3 4">JCM 3367</strain>
    </source>
</reference>
<dbReference type="PIRSF" id="PIRSF014899">
    <property type="entry name" value="UCP014899"/>
    <property type="match status" value="1"/>
</dbReference>
<dbReference type="Proteomes" id="UP001499978">
    <property type="component" value="Unassembled WGS sequence"/>
</dbReference>
<dbReference type="Gene3D" id="3.40.220.10">
    <property type="entry name" value="Leucine Aminopeptidase, subunit E, domain 1"/>
    <property type="match status" value="1"/>
</dbReference>
<evidence type="ECO:0000256" key="1">
    <source>
        <dbReference type="SAM" id="MobiDB-lite"/>
    </source>
</evidence>
<sequence length="293" mass="31652">MALPPPAGVPSLTDMRSMNERNSARRDRLRAIARETLDIVASGGYRHQGAQVDLAGAIGAALAGVRLHRPDEVVHVDGAARAARVQVTAETTLAAARRLGPEVACLVFASAKNPGGGFRDGAEAQEESVVRSSALYPCLNAAAGFYRFHERQRDLRYSDHVIYSPRVPVFRDDHGTLLPQPYPASFLTAAAPNISALRRSQPWDVADVPRTLRRRAAHLLRLAAAHRHRSLVLGAWGCGVFGNDPAEVAAAFDQALQAAPWFDEVVFAVHDTTPGARTRQAFVDRFAGQVSDV</sequence>
<dbReference type="PANTHER" id="PTHR35596">
    <property type="entry name" value="DUF2263 DOMAIN-CONTAINING PROTEIN"/>
    <property type="match status" value="1"/>
</dbReference>
<dbReference type="NCBIfam" id="TIGR02452">
    <property type="entry name" value="TIGR02452 family protein"/>
    <property type="match status" value="1"/>
</dbReference>
<accession>A0ABN3NM50</accession>
<evidence type="ECO:0000259" key="2">
    <source>
        <dbReference type="Pfam" id="PF10021"/>
    </source>
</evidence>
<comment type="caution">
    <text evidence="3">The sequence shown here is derived from an EMBL/GenBank/DDBJ whole genome shotgun (WGS) entry which is preliminary data.</text>
</comment>
<dbReference type="InterPro" id="IPR043472">
    <property type="entry name" value="Macro_dom-like"/>
</dbReference>
<gene>
    <name evidence="3" type="ORF">GCM10010201_26880</name>
</gene>
<proteinExistence type="predicted"/>
<dbReference type="Pfam" id="PF10021">
    <property type="entry name" value="PARG_cat_microb"/>
    <property type="match status" value="1"/>
</dbReference>
<evidence type="ECO:0000313" key="4">
    <source>
        <dbReference type="Proteomes" id="UP001499978"/>
    </source>
</evidence>
<feature type="domain" description="Microbial-type PARG catalytic" evidence="2">
    <location>
        <begin position="33"/>
        <end position="172"/>
    </location>
</feature>
<keyword evidence="4" id="KW-1185">Reference proteome</keyword>
<feature type="region of interest" description="Disordered" evidence="1">
    <location>
        <begin position="1"/>
        <end position="24"/>
    </location>
</feature>
<protein>
    <submittedName>
        <fullName evidence="3">TIGR02452 family protein</fullName>
    </submittedName>
</protein>
<evidence type="ECO:0000313" key="3">
    <source>
        <dbReference type="EMBL" id="GAA2526738.1"/>
    </source>
</evidence>
<dbReference type="PANTHER" id="PTHR35596:SF1">
    <property type="entry name" value="MICROBIAL-TYPE PARG CATALYTIC DOMAIN-CONTAINING PROTEIN"/>
    <property type="match status" value="1"/>
</dbReference>